<feature type="domain" description="STAS" evidence="3">
    <location>
        <begin position="6"/>
        <end position="115"/>
    </location>
</feature>
<dbReference type="AlphaFoldDB" id="A0A2N5ZJY1"/>
<dbReference type="Proteomes" id="UP000234857">
    <property type="component" value="Unassembled WGS sequence"/>
</dbReference>
<name>A0A2N5ZJY1_MUIH1</name>
<dbReference type="InterPro" id="IPR002645">
    <property type="entry name" value="STAS_dom"/>
</dbReference>
<dbReference type="InterPro" id="IPR036513">
    <property type="entry name" value="STAS_dom_sf"/>
</dbReference>
<evidence type="ECO:0000259" key="3">
    <source>
        <dbReference type="PROSITE" id="PS50801"/>
    </source>
</evidence>
<protein>
    <recommendedName>
        <fullName evidence="2">Anti-sigma factor antagonist</fullName>
    </recommendedName>
</protein>
<evidence type="ECO:0000256" key="1">
    <source>
        <dbReference type="ARBA" id="ARBA00009013"/>
    </source>
</evidence>
<organism evidence="4 5">
    <name type="scientific">Muiribacterium halophilum</name>
    <dbReference type="NCBI Taxonomy" id="2053465"/>
    <lineage>
        <taxon>Bacteria</taxon>
        <taxon>Candidatus Muiribacteriota</taxon>
        <taxon>Candidatus Muiribacteriia</taxon>
        <taxon>Candidatus Muiribacteriales</taxon>
        <taxon>Candidatus Muiribacteriaceae</taxon>
        <taxon>Candidatus Muiribacterium</taxon>
    </lineage>
</organism>
<dbReference type="PANTHER" id="PTHR33495">
    <property type="entry name" value="ANTI-SIGMA FACTOR ANTAGONIST TM_1081-RELATED-RELATED"/>
    <property type="match status" value="1"/>
</dbReference>
<sequence length="124" mass="13796">MAGNFEFSFIESVEGIIILKISGELTELHGESLKDFILKKVKEGNIKFVLNLRELHYINSSGLGVLAGLLKNVRKNKGDIVLSQVPKVIKNILDIAKLNSVFELHTSDEDALQSLNISDNKNVY</sequence>
<proteinExistence type="inferred from homology"/>
<accession>A0A2N5ZJY1</accession>
<dbReference type="Gene3D" id="3.30.750.24">
    <property type="entry name" value="STAS domain"/>
    <property type="match status" value="1"/>
</dbReference>
<evidence type="ECO:0000313" key="5">
    <source>
        <dbReference type="Proteomes" id="UP000234857"/>
    </source>
</evidence>
<evidence type="ECO:0000313" key="4">
    <source>
        <dbReference type="EMBL" id="PLX19007.1"/>
    </source>
</evidence>
<dbReference type="Pfam" id="PF01740">
    <property type="entry name" value="STAS"/>
    <property type="match status" value="1"/>
</dbReference>
<dbReference type="EMBL" id="PKTG01000043">
    <property type="protein sequence ID" value="PLX19007.1"/>
    <property type="molecule type" value="Genomic_DNA"/>
</dbReference>
<evidence type="ECO:0000256" key="2">
    <source>
        <dbReference type="RuleBase" id="RU003749"/>
    </source>
</evidence>
<comment type="similarity">
    <text evidence="1 2">Belongs to the anti-sigma-factor antagonist family.</text>
</comment>
<gene>
    <name evidence="4" type="ORF">C0601_03075</name>
</gene>
<dbReference type="CDD" id="cd07043">
    <property type="entry name" value="STAS_anti-anti-sigma_factors"/>
    <property type="match status" value="1"/>
</dbReference>
<dbReference type="SUPFAM" id="SSF52091">
    <property type="entry name" value="SpoIIaa-like"/>
    <property type="match status" value="1"/>
</dbReference>
<dbReference type="PROSITE" id="PS50801">
    <property type="entry name" value="STAS"/>
    <property type="match status" value="1"/>
</dbReference>
<dbReference type="InterPro" id="IPR003658">
    <property type="entry name" value="Anti-sigma_ant"/>
</dbReference>
<dbReference type="NCBIfam" id="TIGR00377">
    <property type="entry name" value="ant_ant_sig"/>
    <property type="match status" value="1"/>
</dbReference>
<dbReference type="GO" id="GO:0043856">
    <property type="term" value="F:anti-sigma factor antagonist activity"/>
    <property type="evidence" value="ECO:0007669"/>
    <property type="project" value="InterPro"/>
</dbReference>
<comment type="caution">
    <text evidence="4">The sequence shown here is derived from an EMBL/GenBank/DDBJ whole genome shotgun (WGS) entry which is preliminary data.</text>
</comment>
<reference evidence="4 5" key="1">
    <citation type="submission" date="2017-11" db="EMBL/GenBank/DDBJ databases">
        <title>Genome-resolved metagenomics identifies genetic mobility, metabolic interactions, and unexpected diversity in perchlorate-reducing communities.</title>
        <authorList>
            <person name="Barnum T.P."/>
            <person name="Figueroa I.A."/>
            <person name="Carlstrom C.I."/>
            <person name="Lucas L.N."/>
            <person name="Engelbrektson A.L."/>
            <person name="Coates J.D."/>
        </authorList>
    </citation>
    <scope>NUCLEOTIDE SEQUENCE [LARGE SCALE GENOMIC DNA]</scope>
    <source>
        <strain evidence="4">BM706</strain>
    </source>
</reference>